<proteinExistence type="predicted"/>
<dbReference type="EMBL" id="JBBPBN010000013">
    <property type="protein sequence ID" value="KAK9025386.1"/>
    <property type="molecule type" value="Genomic_DNA"/>
</dbReference>
<organism evidence="1 2">
    <name type="scientific">Hibiscus sabdariffa</name>
    <name type="common">roselle</name>
    <dbReference type="NCBI Taxonomy" id="183260"/>
    <lineage>
        <taxon>Eukaryota</taxon>
        <taxon>Viridiplantae</taxon>
        <taxon>Streptophyta</taxon>
        <taxon>Embryophyta</taxon>
        <taxon>Tracheophyta</taxon>
        <taxon>Spermatophyta</taxon>
        <taxon>Magnoliopsida</taxon>
        <taxon>eudicotyledons</taxon>
        <taxon>Gunneridae</taxon>
        <taxon>Pentapetalae</taxon>
        <taxon>rosids</taxon>
        <taxon>malvids</taxon>
        <taxon>Malvales</taxon>
        <taxon>Malvaceae</taxon>
        <taxon>Malvoideae</taxon>
        <taxon>Hibiscus</taxon>
    </lineage>
</organism>
<reference evidence="1 2" key="1">
    <citation type="journal article" date="2024" name="G3 (Bethesda)">
        <title>Genome assembly of Hibiscus sabdariffa L. provides insights into metabolisms of medicinal natural products.</title>
        <authorList>
            <person name="Kim T."/>
        </authorList>
    </citation>
    <scope>NUCLEOTIDE SEQUENCE [LARGE SCALE GENOMIC DNA]</scope>
    <source>
        <strain evidence="1">TK-2024</strain>
        <tissue evidence="1">Old leaves</tissue>
    </source>
</reference>
<evidence type="ECO:0000313" key="1">
    <source>
        <dbReference type="EMBL" id="KAK9025386.1"/>
    </source>
</evidence>
<gene>
    <name evidence="1" type="ORF">V6N11_038255</name>
</gene>
<comment type="caution">
    <text evidence="1">The sequence shown here is derived from an EMBL/GenBank/DDBJ whole genome shotgun (WGS) entry which is preliminary data.</text>
</comment>
<keyword evidence="2" id="KW-1185">Reference proteome</keyword>
<dbReference type="Proteomes" id="UP001396334">
    <property type="component" value="Unassembled WGS sequence"/>
</dbReference>
<dbReference type="Pfam" id="PF04720">
    <property type="entry name" value="PDDEXK_6"/>
    <property type="match status" value="1"/>
</dbReference>
<accession>A0ABR2SK53</accession>
<dbReference type="PANTHER" id="PTHR31579:SF58">
    <property type="entry name" value="PLANT-SPECIFIC DOMAIN TIGR01615 FAMILY PROTEIN"/>
    <property type="match status" value="1"/>
</dbReference>
<dbReference type="InterPro" id="IPR006502">
    <property type="entry name" value="PDDEXK-like"/>
</dbReference>
<dbReference type="PANTHER" id="PTHR31579">
    <property type="entry name" value="OS03G0796600 PROTEIN"/>
    <property type="match status" value="1"/>
</dbReference>
<evidence type="ECO:0000313" key="2">
    <source>
        <dbReference type="Proteomes" id="UP001396334"/>
    </source>
</evidence>
<sequence>MEKMIVTGKNSDEINKFLDGTASFPEMMFEFLDENLSNCVYRNKSNNNNNNTNIDLVEVEKNKIFWETQERLLQTTLYDITTLETRIQEATKEALREIDLIGVQCGCWRPVTGGCLNCLQRELSVHLQNKGFNCNLCKSKWKSSAEIPAGEHTFLEVIAAKTAGDKGVVIELNFQAEFEMGKANENYNRLVRRLPDLFVGKAERLKALIKILCSAAKKCMKEKKMHLAPWRRQKYMQAKWLGTYVRTTTAAVAPLPVGFPDRPQIPKVSMLTFDLRENSPRLHYAAVEVAC</sequence>
<protein>
    <submittedName>
        <fullName evidence="1">Uncharacterized protein</fullName>
    </submittedName>
</protein>
<dbReference type="NCBIfam" id="TIGR01615">
    <property type="entry name" value="A_thal_3542"/>
    <property type="match status" value="1"/>
</dbReference>
<name>A0ABR2SK53_9ROSI</name>